<dbReference type="EMBL" id="JAUIZM010000006">
    <property type="protein sequence ID" value="KAK1377717.1"/>
    <property type="molecule type" value="Genomic_DNA"/>
</dbReference>
<feature type="compositionally biased region" description="Polar residues" evidence="2">
    <location>
        <begin position="412"/>
        <end position="421"/>
    </location>
</feature>
<protein>
    <submittedName>
        <fullName evidence="3">Dentin sialophosphoprotein-like</fullName>
    </submittedName>
</protein>
<feature type="region of interest" description="Disordered" evidence="2">
    <location>
        <begin position="493"/>
        <end position="520"/>
    </location>
</feature>
<feature type="compositionally biased region" description="Basic and acidic residues" evidence="2">
    <location>
        <begin position="967"/>
        <end position="977"/>
    </location>
</feature>
<feature type="region of interest" description="Disordered" evidence="2">
    <location>
        <begin position="664"/>
        <end position="715"/>
    </location>
</feature>
<dbReference type="Gene3D" id="1.20.1260.60">
    <property type="entry name" value="Vacuolar protein sorting-associated protein Ist1"/>
    <property type="match status" value="1"/>
</dbReference>
<name>A0AAD8MLY9_9APIA</name>
<feature type="compositionally biased region" description="Polar residues" evidence="2">
    <location>
        <begin position="1039"/>
        <end position="1052"/>
    </location>
</feature>
<feature type="compositionally biased region" description="Polar residues" evidence="2">
    <location>
        <begin position="330"/>
        <end position="344"/>
    </location>
</feature>
<feature type="compositionally biased region" description="Polar residues" evidence="2">
    <location>
        <begin position="941"/>
        <end position="966"/>
    </location>
</feature>
<feature type="region of interest" description="Disordered" evidence="2">
    <location>
        <begin position="317"/>
        <end position="422"/>
    </location>
</feature>
<comment type="similarity">
    <text evidence="1">Belongs to the IST1 family.</text>
</comment>
<feature type="region of interest" description="Disordered" evidence="2">
    <location>
        <begin position="747"/>
        <end position="1075"/>
    </location>
</feature>
<proteinExistence type="inferred from homology"/>
<feature type="compositionally biased region" description="Polar residues" evidence="2">
    <location>
        <begin position="577"/>
        <end position="596"/>
    </location>
</feature>
<organism evidence="3 4">
    <name type="scientific">Heracleum sosnowskyi</name>
    <dbReference type="NCBI Taxonomy" id="360622"/>
    <lineage>
        <taxon>Eukaryota</taxon>
        <taxon>Viridiplantae</taxon>
        <taxon>Streptophyta</taxon>
        <taxon>Embryophyta</taxon>
        <taxon>Tracheophyta</taxon>
        <taxon>Spermatophyta</taxon>
        <taxon>Magnoliopsida</taxon>
        <taxon>eudicotyledons</taxon>
        <taxon>Gunneridae</taxon>
        <taxon>Pentapetalae</taxon>
        <taxon>asterids</taxon>
        <taxon>campanulids</taxon>
        <taxon>Apiales</taxon>
        <taxon>Apiaceae</taxon>
        <taxon>Apioideae</taxon>
        <taxon>apioid superclade</taxon>
        <taxon>Tordylieae</taxon>
        <taxon>Tordyliinae</taxon>
        <taxon>Heracleum</taxon>
    </lineage>
</organism>
<dbReference type="PANTHER" id="PTHR12161:SF13">
    <property type="entry name" value="REGULATOR OF VPS4 ACTIVITY IN THE MVB PATHWAY PROTEIN"/>
    <property type="match status" value="1"/>
</dbReference>
<evidence type="ECO:0000313" key="4">
    <source>
        <dbReference type="Proteomes" id="UP001237642"/>
    </source>
</evidence>
<keyword evidence="4" id="KW-1185">Reference proteome</keyword>
<dbReference type="InterPro" id="IPR005061">
    <property type="entry name" value="Ist1"/>
</dbReference>
<evidence type="ECO:0000256" key="1">
    <source>
        <dbReference type="ARBA" id="ARBA00005536"/>
    </source>
</evidence>
<dbReference type="FunFam" id="1.20.1260.60:FF:000003">
    <property type="entry name" value="IST1-like protein isoform A"/>
    <property type="match status" value="1"/>
</dbReference>
<feature type="compositionally biased region" description="Polar residues" evidence="2">
    <location>
        <begin position="874"/>
        <end position="884"/>
    </location>
</feature>
<feature type="compositionally biased region" description="Polar residues" evidence="2">
    <location>
        <begin position="271"/>
        <end position="285"/>
    </location>
</feature>
<reference evidence="3" key="2">
    <citation type="submission" date="2023-05" db="EMBL/GenBank/DDBJ databases">
        <authorList>
            <person name="Schelkunov M.I."/>
        </authorList>
    </citation>
    <scope>NUCLEOTIDE SEQUENCE</scope>
    <source>
        <strain evidence="3">Hsosn_3</strain>
        <tissue evidence="3">Leaf</tissue>
    </source>
</reference>
<feature type="compositionally biased region" description="Polar residues" evidence="2">
    <location>
        <begin position="234"/>
        <end position="243"/>
    </location>
</feature>
<evidence type="ECO:0000256" key="2">
    <source>
        <dbReference type="SAM" id="MobiDB-lite"/>
    </source>
</evidence>
<evidence type="ECO:0000313" key="3">
    <source>
        <dbReference type="EMBL" id="KAK1377717.1"/>
    </source>
</evidence>
<feature type="region of interest" description="Disordered" evidence="2">
    <location>
        <begin position="220"/>
        <end position="285"/>
    </location>
</feature>
<feature type="compositionally biased region" description="Polar residues" evidence="2">
    <location>
        <begin position="367"/>
        <end position="378"/>
    </location>
</feature>
<dbReference type="PANTHER" id="PTHR12161">
    <property type="entry name" value="IST1 FAMILY MEMBER"/>
    <property type="match status" value="1"/>
</dbReference>
<feature type="compositionally biased region" description="Polar residues" evidence="2">
    <location>
        <begin position="807"/>
        <end position="847"/>
    </location>
</feature>
<feature type="compositionally biased region" description="Low complexity" evidence="2">
    <location>
        <begin position="1023"/>
        <end position="1033"/>
    </location>
</feature>
<sequence>MLHKSFKPAKCKTSLKLATARIKLMKNKKGVQMNQMKNDLAKLLQSGQDRTARIRVEHFIREEKMVAAYDLIELYCELIAARLPIIESQKNCPIDLKEAIASVIFAAPRCSDVPELLDVKKHFTAKYGKEFVTTALELRPSCGVGRMLVEKLSAVAPDGQAKFKVLNAIAEEHNIKWDSISFEEKETKPVNDLVNGPSTFEKASEMAVEAPEISVSNVQATSSHDRHSKPLNFTEPNTVSSIDAHNVLPVNRGGRNTTATTHSDLRHSGNETKVGSHSFSGDENYSSRQDWKMEFKDARSAAQAAAESAERASMAARAAAEFSRRENDSRPLSSESKNSINNSTRQERPGTYASSELPGEHFGNVPVKNSSSHSGNSKVRNEQIVRGEYQSRVEPDDRFRTYDDANTRKTSHPTSLRSGESTLDDIKSVNNMQKAHEYSEKTSFEETTKQVKEPLYSRMGMKQHYVESKDESSSSWQDDSIAEHFDQYGEARMEKQDQLHSSRSHFSTESETDDITFKESENNAAKDLYVGNDQDDIYRNTTRMNSYDDKSVTFEEYDSSDGSHNLDKPPQYDEGESTSYVPPLGSNSSFSSTSVDIWNPRKDTIKSPEKSTFEAHHFTEDHPSTLFSESTEKMSDLLGADNVPVAPYDFDGPKFDSEDEVEMPINEQNEDVFSLDPESADTENHGSSEPLLVNRKSSGYDRKPSVGSSSDDDMGTVEAHQQINPMIVVNSESPKFDSEYKQNIRQSSNLSLVHTDEDSFHVTESPEILKDEDLQLQSNSEEESKLNFGTLTGGFRNKGHRHLPSIRNLSGDSSSVTLRNTDESSAMSEQKTAAPSLESSVNTTARTDANKKSSFSLSTQHSDSDSQTDDSGDEVQQNITSGRQASHAKKPSKEVKYKSSFRPPVVTYFDLDNDDYNDDVSKPNVPNKIQLGSAISRRTKPSPSGTGPKSYSQIQAEHQESASPTSSKERTPTRSRPDNATPTKLKSEMESTGYLNSDEQPNYAKKVASKASVSEISSDEKPSNSSAVEQSSSAPRRTGASSSPQNPKTSKLTGEPPAREDSKKRASHVHPKLPDYDNIAYHLQYLRTDKQ</sequence>
<accession>A0AAD8MLY9</accession>
<comment type="caution">
    <text evidence="3">The sequence shown here is derived from an EMBL/GenBank/DDBJ whole genome shotgun (WGS) entry which is preliminary data.</text>
</comment>
<dbReference type="AlphaFoldDB" id="A0AAD8MLY9"/>
<dbReference type="InterPro" id="IPR042277">
    <property type="entry name" value="IST1-like"/>
</dbReference>
<reference evidence="3" key="1">
    <citation type="submission" date="2023-02" db="EMBL/GenBank/DDBJ databases">
        <title>Genome of toxic invasive species Heracleum sosnowskyi carries increased number of genes despite the absence of recent whole-genome duplications.</title>
        <authorList>
            <person name="Schelkunov M."/>
            <person name="Shtratnikova V."/>
            <person name="Makarenko M."/>
            <person name="Klepikova A."/>
            <person name="Omelchenko D."/>
            <person name="Novikova G."/>
            <person name="Obukhova E."/>
            <person name="Bogdanov V."/>
            <person name="Penin A."/>
            <person name="Logacheva M."/>
        </authorList>
    </citation>
    <scope>NUCLEOTIDE SEQUENCE</scope>
    <source>
        <strain evidence="3">Hsosn_3</strain>
        <tissue evidence="3">Leaf</tissue>
    </source>
</reference>
<feature type="region of interest" description="Disordered" evidence="2">
    <location>
        <begin position="549"/>
        <end position="596"/>
    </location>
</feature>
<feature type="compositionally biased region" description="Basic and acidic residues" evidence="2">
    <location>
        <begin position="379"/>
        <end position="407"/>
    </location>
</feature>
<dbReference type="GO" id="GO:0015031">
    <property type="term" value="P:protein transport"/>
    <property type="evidence" value="ECO:0007669"/>
    <property type="project" value="InterPro"/>
</dbReference>
<dbReference type="Proteomes" id="UP001237642">
    <property type="component" value="Unassembled WGS sequence"/>
</dbReference>
<gene>
    <name evidence="3" type="ORF">POM88_024461</name>
</gene>
<dbReference type="Pfam" id="PF03398">
    <property type="entry name" value="Ist1"/>
    <property type="match status" value="1"/>
</dbReference>